<evidence type="ECO:0000256" key="5">
    <source>
        <dbReference type="ARBA" id="ARBA00022642"/>
    </source>
</evidence>
<comment type="pathway">
    <text evidence="2">Cofactor biosynthesis; NAD(+) biosynthesis; quinolinate from iminoaspartate: step 1/1.</text>
</comment>
<keyword evidence="9" id="KW-0411">Iron-sulfur</keyword>
<dbReference type="UniPathway" id="UPA00253">
    <property type="reaction ID" value="UER00327"/>
</dbReference>
<sequence>MNQYQDKITALRKKLGDDLIIMGHHYQNDAVIRHVDLTGDSLELARKVTTVDAKHIVFCGVYFMGESAALLAREGQHVYLPEDDANCVMSQMAPYVLVDKVLTRIKESGRNIVPLTYVNSSVAVKAVCGKHGGSVCTSANAEKMVRWAMERGDSVLFLPDKNLARNTAKTIGIPEEKWHILNIRGDGSQIDMEAVKQAELIMWPGCCAIHARFNERQIASARAKYPDVKIVIHPEAAPDVIDQADAAGSTSFIIKYVEAAPEGSNIAIGTELNLVERLAEKYEGSKNIFPLLESTCSHMALVTEPKLLNTLEAIADGTAKPVTIPEGLVEDAKIALERMLIACA</sequence>
<keyword evidence="12" id="KW-1185">Reference proteome</keyword>
<dbReference type="GO" id="GO:0051539">
    <property type="term" value="F:4 iron, 4 sulfur cluster binding"/>
    <property type="evidence" value="ECO:0007669"/>
    <property type="project" value="UniProtKB-KW"/>
</dbReference>
<dbReference type="SUPFAM" id="SSF142754">
    <property type="entry name" value="NadA-like"/>
    <property type="match status" value="1"/>
</dbReference>
<evidence type="ECO:0000256" key="7">
    <source>
        <dbReference type="ARBA" id="ARBA00022723"/>
    </source>
</evidence>
<dbReference type="GO" id="GO:0034628">
    <property type="term" value="P:'de novo' NAD+ biosynthetic process from L-aspartate"/>
    <property type="evidence" value="ECO:0007669"/>
    <property type="project" value="TreeGrafter"/>
</dbReference>
<accession>A0A1B7XBB3</accession>
<dbReference type="PANTHER" id="PTHR30573:SF0">
    <property type="entry name" value="QUINOLINATE SYNTHASE, CHLOROPLASTIC"/>
    <property type="match status" value="1"/>
</dbReference>
<dbReference type="OrthoDB" id="9801204at2"/>
<dbReference type="Gene3D" id="3.40.50.10800">
    <property type="entry name" value="NadA-like"/>
    <property type="match status" value="3"/>
</dbReference>
<dbReference type="Pfam" id="PF02445">
    <property type="entry name" value="NadA"/>
    <property type="match status" value="1"/>
</dbReference>
<dbReference type="RefSeq" id="WP_066855901.1">
    <property type="nucleotide sequence ID" value="NZ_JXMS01000019.1"/>
</dbReference>
<keyword evidence="7" id="KW-0479">Metal-binding</keyword>
<evidence type="ECO:0000256" key="8">
    <source>
        <dbReference type="ARBA" id="ARBA00023004"/>
    </source>
</evidence>
<gene>
    <name evidence="11" type="ORF">SP90_11005</name>
</gene>
<evidence type="ECO:0000256" key="1">
    <source>
        <dbReference type="ARBA" id="ARBA00001966"/>
    </source>
</evidence>
<dbReference type="GO" id="GO:0005829">
    <property type="term" value="C:cytosol"/>
    <property type="evidence" value="ECO:0007669"/>
    <property type="project" value="TreeGrafter"/>
</dbReference>
<dbReference type="PATRIC" id="fig|1560234.3.peg.1058"/>
<keyword evidence="5" id="KW-0662">Pyridine nucleotide biosynthesis</keyword>
<dbReference type="EC" id="2.5.1.72" evidence="3 10"/>
<dbReference type="InterPro" id="IPR003473">
    <property type="entry name" value="NadA"/>
</dbReference>
<keyword evidence="6" id="KW-0808">Transferase</keyword>
<evidence type="ECO:0000256" key="4">
    <source>
        <dbReference type="ARBA" id="ARBA00022485"/>
    </source>
</evidence>
<dbReference type="GO" id="GO:0008987">
    <property type="term" value="F:quinolinate synthetase A activity"/>
    <property type="evidence" value="ECO:0007669"/>
    <property type="project" value="UniProtKB-UniRule"/>
</dbReference>
<dbReference type="Proteomes" id="UP000091979">
    <property type="component" value="Unassembled WGS sequence"/>
</dbReference>
<dbReference type="NCBIfam" id="NF006883">
    <property type="entry name" value="PRK09375.2-4"/>
    <property type="match status" value="1"/>
</dbReference>
<dbReference type="AlphaFoldDB" id="A0A1B7XBB3"/>
<dbReference type="EMBL" id="JXMS01000019">
    <property type="protein sequence ID" value="OBQ46652.1"/>
    <property type="molecule type" value="Genomic_DNA"/>
</dbReference>
<dbReference type="InterPro" id="IPR036094">
    <property type="entry name" value="NadA_sf"/>
</dbReference>
<comment type="caution">
    <text evidence="11">The sequence shown here is derived from an EMBL/GenBank/DDBJ whole genome shotgun (WGS) entry which is preliminary data.</text>
</comment>
<proteinExistence type="predicted"/>
<evidence type="ECO:0000256" key="9">
    <source>
        <dbReference type="ARBA" id="ARBA00023014"/>
    </source>
</evidence>
<dbReference type="GO" id="GO:0046872">
    <property type="term" value="F:metal ion binding"/>
    <property type="evidence" value="ECO:0007669"/>
    <property type="project" value="UniProtKB-KW"/>
</dbReference>
<comment type="cofactor">
    <cofactor evidence="1">
        <name>[4Fe-4S] cluster</name>
        <dbReference type="ChEBI" id="CHEBI:49883"/>
    </cofactor>
</comment>
<evidence type="ECO:0000256" key="2">
    <source>
        <dbReference type="ARBA" id="ARBA00005065"/>
    </source>
</evidence>
<evidence type="ECO:0000313" key="12">
    <source>
        <dbReference type="Proteomes" id="UP000091979"/>
    </source>
</evidence>
<keyword evidence="8" id="KW-0408">Iron</keyword>
<dbReference type="PANTHER" id="PTHR30573">
    <property type="entry name" value="QUINOLINATE SYNTHETASE A"/>
    <property type="match status" value="1"/>
</dbReference>
<evidence type="ECO:0000256" key="6">
    <source>
        <dbReference type="ARBA" id="ARBA00022679"/>
    </source>
</evidence>
<name>A0A1B7XBB3_9BACT</name>
<keyword evidence="4" id="KW-0004">4Fe-4S</keyword>
<evidence type="ECO:0000256" key="10">
    <source>
        <dbReference type="NCBIfam" id="TIGR00550"/>
    </source>
</evidence>
<evidence type="ECO:0000313" key="11">
    <source>
        <dbReference type="EMBL" id="OBQ46652.1"/>
    </source>
</evidence>
<dbReference type="NCBIfam" id="TIGR00550">
    <property type="entry name" value="nadA"/>
    <property type="match status" value="1"/>
</dbReference>
<reference evidence="11 12" key="1">
    <citation type="submission" date="2015-01" db="EMBL/GenBank/DDBJ databases">
        <title>Desulfovibrio sp. JC271 draft genome sequence.</title>
        <authorList>
            <person name="Shivani Y."/>
            <person name="Subhash Y."/>
            <person name="Sasikala C."/>
            <person name="Ramana C.V."/>
        </authorList>
    </citation>
    <scope>NUCLEOTIDE SEQUENCE [LARGE SCALE GENOMIC DNA]</scope>
    <source>
        <strain evidence="11 12">JC271</strain>
    </source>
</reference>
<protein>
    <recommendedName>
        <fullName evidence="3 10">Quinolinate synthase</fullName>
        <ecNumber evidence="3 10">2.5.1.72</ecNumber>
    </recommendedName>
</protein>
<organism evidence="11 12">
    <name type="scientific">Halodesulfovibrio spirochaetisodalis</name>
    <dbReference type="NCBI Taxonomy" id="1560234"/>
    <lineage>
        <taxon>Bacteria</taxon>
        <taxon>Pseudomonadati</taxon>
        <taxon>Thermodesulfobacteriota</taxon>
        <taxon>Desulfovibrionia</taxon>
        <taxon>Desulfovibrionales</taxon>
        <taxon>Desulfovibrionaceae</taxon>
        <taxon>Halodesulfovibrio</taxon>
    </lineage>
</organism>
<evidence type="ECO:0000256" key="3">
    <source>
        <dbReference type="ARBA" id="ARBA00012669"/>
    </source>
</evidence>
<dbReference type="STRING" id="1560234.SP90_11005"/>